<evidence type="ECO:0000256" key="3">
    <source>
        <dbReference type="ARBA" id="ARBA00022837"/>
    </source>
</evidence>
<dbReference type="InterPro" id="IPR001434">
    <property type="entry name" value="OmcB-like_DUF11"/>
</dbReference>
<feature type="signal peptide" evidence="5">
    <location>
        <begin position="1"/>
        <end position="23"/>
    </location>
</feature>
<protein>
    <submittedName>
        <fullName evidence="7">Lamin tail domain-containing protein</fullName>
    </submittedName>
</protein>
<evidence type="ECO:0000259" key="6">
    <source>
        <dbReference type="PROSITE" id="PS51841"/>
    </source>
</evidence>
<reference evidence="8" key="1">
    <citation type="journal article" date="2019" name="Int. J. Syst. Evol. Microbiol.">
        <title>The Global Catalogue of Microorganisms (GCM) 10K type strain sequencing project: providing services to taxonomists for standard genome sequencing and annotation.</title>
        <authorList>
            <consortium name="The Broad Institute Genomics Platform"/>
            <consortium name="The Broad Institute Genome Sequencing Center for Infectious Disease"/>
            <person name="Wu L."/>
            <person name="Ma J."/>
        </authorList>
    </citation>
    <scope>NUCLEOTIDE SEQUENCE [LARGE SCALE GENOMIC DNA]</scope>
    <source>
        <strain evidence="8">JCM 16916</strain>
    </source>
</reference>
<evidence type="ECO:0000256" key="4">
    <source>
        <dbReference type="SAM" id="MobiDB-lite"/>
    </source>
</evidence>
<dbReference type="Gene3D" id="2.60.40.2030">
    <property type="match status" value="1"/>
</dbReference>
<dbReference type="PANTHER" id="PTHR42834:SF1">
    <property type="entry name" value="ENDONUCLEASE_EXONUCLEASE_PHOSPHATASE FAMILY PROTEIN (AFU_ORTHOLOGUE AFUA_3G09210)"/>
    <property type="match status" value="1"/>
</dbReference>
<dbReference type="InterPro" id="IPR013783">
    <property type="entry name" value="Ig-like_fold"/>
</dbReference>
<keyword evidence="8" id="KW-1185">Reference proteome</keyword>
<dbReference type="EMBL" id="BAAAZU010000030">
    <property type="protein sequence ID" value="GAA3932017.1"/>
    <property type="molecule type" value="Genomic_DNA"/>
</dbReference>
<dbReference type="Gene3D" id="3.60.10.10">
    <property type="entry name" value="Endonuclease/exonuclease/phosphatase"/>
    <property type="match status" value="1"/>
</dbReference>
<evidence type="ECO:0000256" key="2">
    <source>
        <dbReference type="ARBA" id="ARBA00022737"/>
    </source>
</evidence>
<dbReference type="PANTHER" id="PTHR42834">
    <property type="entry name" value="ENDONUCLEASE/EXONUCLEASE/PHOSPHATASE FAMILY PROTEIN (AFU_ORTHOLOGUE AFUA_3G09210)"/>
    <property type="match status" value="1"/>
</dbReference>
<keyword evidence="3" id="KW-0106">Calcium</keyword>
<gene>
    <name evidence="7" type="ORF">GCM10022229_27030</name>
</gene>
<dbReference type="PROSITE" id="PS51841">
    <property type="entry name" value="LTD"/>
    <property type="match status" value="1"/>
</dbReference>
<dbReference type="Gene3D" id="2.60.40.10">
    <property type="entry name" value="Immunoglobulins"/>
    <property type="match status" value="1"/>
</dbReference>
<organism evidence="7 8">
    <name type="scientific">Luteimonas lutimaris</name>
    <dbReference type="NCBI Taxonomy" id="698645"/>
    <lineage>
        <taxon>Bacteria</taxon>
        <taxon>Pseudomonadati</taxon>
        <taxon>Pseudomonadota</taxon>
        <taxon>Gammaproteobacteria</taxon>
        <taxon>Lysobacterales</taxon>
        <taxon>Lysobacteraceae</taxon>
        <taxon>Luteimonas</taxon>
    </lineage>
</organism>
<dbReference type="Pfam" id="PF01345">
    <property type="entry name" value="DUF11"/>
    <property type="match status" value="1"/>
</dbReference>
<name>A0ABP7MZE4_9GAMM</name>
<evidence type="ECO:0000313" key="7">
    <source>
        <dbReference type="EMBL" id="GAA3932017.1"/>
    </source>
</evidence>
<keyword evidence="1 5" id="KW-0732">Signal</keyword>
<dbReference type="Proteomes" id="UP001501727">
    <property type="component" value="Unassembled WGS sequence"/>
</dbReference>
<proteinExistence type="predicted"/>
<evidence type="ECO:0000256" key="1">
    <source>
        <dbReference type="ARBA" id="ARBA00022729"/>
    </source>
</evidence>
<dbReference type="SUPFAM" id="SSF141072">
    <property type="entry name" value="CalX-like"/>
    <property type="match status" value="1"/>
</dbReference>
<accession>A0ABP7MZE4</accession>
<dbReference type="Pfam" id="PF03372">
    <property type="entry name" value="Exo_endo_phos"/>
    <property type="match status" value="1"/>
</dbReference>
<dbReference type="InterPro" id="IPR005135">
    <property type="entry name" value="Endo/exonuclease/phosphatase"/>
</dbReference>
<dbReference type="Pfam" id="PF00932">
    <property type="entry name" value="LTD"/>
    <property type="match status" value="1"/>
</dbReference>
<comment type="caution">
    <text evidence="7">The sequence shown here is derived from an EMBL/GenBank/DDBJ whole genome shotgun (WGS) entry which is preliminary data.</text>
</comment>
<dbReference type="RefSeq" id="WP_344760546.1">
    <property type="nucleotide sequence ID" value="NZ_BAAAZU010000030.1"/>
</dbReference>
<evidence type="ECO:0000256" key="5">
    <source>
        <dbReference type="SAM" id="SignalP"/>
    </source>
</evidence>
<dbReference type="SUPFAM" id="SSF56219">
    <property type="entry name" value="DNase I-like"/>
    <property type="match status" value="1"/>
</dbReference>
<dbReference type="InterPro" id="IPR036691">
    <property type="entry name" value="Endo/exonu/phosph_ase_sf"/>
</dbReference>
<keyword evidence="2" id="KW-0677">Repeat</keyword>
<dbReference type="InterPro" id="IPR003644">
    <property type="entry name" value="Calx_beta"/>
</dbReference>
<dbReference type="Pfam" id="PF03160">
    <property type="entry name" value="Calx-beta"/>
    <property type="match status" value="1"/>
</dbReference>
<dbReference type="CDD" id="cd04486">
    <property type="entry name" value="YhcR_OBF_like"/>
    <property type="match status" value="1"/>
</dbReference>
<feature type="region of interest" description="Disordered" evidence="4">
    <location>
        <begin position="1166"/>
        <end position="1190"/>
    </location>
</feature>
<feature type="domain" description="LTD" evidence="6">
    <location>
        <begin position="21"/>
        <end position="171"/>
    </location>
</feature>
<dbReference type="InterPro" id="IPR001322">
    <property type="entry name" value="Lamin_tail_dom"/>
</dbReference>
<feature type="chain" id="PRO_5045078709" evidence="5">
    <location>
        <begin position="24"/>
        <end position="1190"/>
    </location>
</feature>
<sequence length="1190" mass="120722">MNRFTRRLVLALLLSCGVCAAHAQQVVVSQVYGGGGNSGATLKSDFIELHNNGVEAISVDGWSVQYASAAGSSWQVTELSGSIAPGGYYLVKEADGNGGTVDLPTPDATGSIAMSGTAGKVALVSSTAALSGTCPSDNVDFVGFGGTANCAEGAAPTPAPSNTLAVLRAGGGCTDTNVNADDFATGTPNPRNGASPPNVCAGGGQPVLTAANVALAEGNSGNTAFDFVLSLSEPAGEGGVSFEVATADGTATAGSDYVAIAPTAMTIAEGDDSATVTVQAIGDTDSEADETFFVNVTDVTGALPSSLQATGTILSDDFDIVPVHAIQGAGASSPLLGQTVVTSAIVTAVRSSGFFIQMPDAEADANPLTSEGVYVYTGAAPPDAAAVGNRVQVRGEVQEYVPSADPTQPPLTELGGPVVVTLVSTGHALPAPVELTTSFPDPDGDFDQLERLEGMRVTAASLTVNTPTLGSVSETNATATSNGVFHAVVTGVPRAYREPGVQEPDPLPAGSPANVPRWNTNPEVISVSSRALGGDSADVMSGCLVTGATGPLDYTFRRYTIYPEESVQVDCSSVDLPAPALEPGADDASVASFNMERFFDDQNDPSIGEPVLTPIAYQTRLNKASMAIRDYLHAPDIVALQEIENLTVLQAIAARISEDAIANGQPDPQYAAYLEEGNDVGGIDVGFLVSTAEVGAGIARVQVLGVTQEGKATTWTEPGGGTSLLNDRPPLLLQAQVNFADGRSLPLTAIVVHQRSLNSAEEDSPGGERVRAKRQEQARFLANLIQGRQVANPSERLVVLGDFNAFEFNDGYGDSMGTVTGLPSADDTTVVPGDGADLVDPDLFDLTFLNTPDVSYSYAYDGNIQSLDHVLANAALMNATDVETLSVSHARINADFPAIARNATDSPTRLSDHDPTLLLLRLKAAQSADLHVDAGVSPDSVQPGETATFTVDVGNTGPDAAAFAAVALVLDQAVDAEVGAPAGWNCNTLGDGSGSLASVTCTIDSLAAGASQSFTLAVTPGAAQAGTALGLAAAVQSQTPDPASANNGAQAALQVLASPQADLALSINGPATLPRLAFQAEYVFTLANNGGVAAAQPALLIEGNTMTATASVTPPAGWHCSKYSNGGPRSASFACTAASLAAGASVDFAVKVNARPTPAGGVITVQGSASSPTPDANPADNQAQFGTSVL</sequence>
<evidence type="ECO:0000313" key="8">
    <source>
        <dbReference type="Proteomes" id="UP001501727"/>
    </source>
</evidence>
<dbReference type="InterPro" id="IPR038081">
    <property type="entry name" value="CalX-like_sf"/>
</dbReference>